<evidence type="ECO:0000256" key="2">
    <source>
        <dbReference type="SAM" id="MobiDB-lite"/>
    </source>
</evidence>
<dbReference type="PANTHER" id="PTHR48081:SF6">
    <property type="entry name" value="PEPTIDASE S9 PROLYL OLIGOPEPTIDASE CATALYTIC DOMAIN-CONTAINING PROTEIN"/>
    <property type="match status" value="1"/>
</dbReference>
<evidence type="ECO:0000259" key="3">
    <source>
        <dbReference type="Pfam" id="PF20434"/>
    </source>
</evidence>
<feature type="region of interest" description="Disordered" evidence="2">
    <location>
        <begin position="1"/>
        <end position="21"/>
    </location>
</feature>
<proteinExistence type="predicted"/>
<reference evidence="4 5" key="1">
    <citation type="submission" date="2014-12" db="EMBL/GenBank/DDBJ databases">
        <title>Genome sequencing of Arthrobacter phenanthrenivorans SWC37.</title>
        <authorList>
            <person name="Tan P.W."/>
            <person name="Chan K.-G."/>
        </authorList>
    </citation>
    <scope>NUCLEOTIDE SEQUENCE [LARGE SCALE GENOMIC DNA]</scope>
    <source>
        <strain evidence="4 5">SWC37</strain>
    </source>
</reference>
<dbReference type="EMBL" id="JWTB01000012">
    <property type="protein sequence ID" value="KIC67871.1"/>
    <property type="molecule type" value="Genomic_DNA"/>
</dbReference>
<gene>
    <name evidence="4" type="ORF">RM50_06190</name>
</gene>
<evidence type="ECO:0000256" key="1">
    <source>
        <dbReference type="ARBA" id="ARBA00022801"/>
    </source>
</evidence>
<organism evidence="4 5">
    <name type="scientific">Pseudarthrobacter phenanthrenivorans</name>
    <name type="common">Arthrobacter phenanthrenivorans</name>
    <dbReference type="NCBI Taxonomy" id="361575"/>
    <lineage>
        <taxon>Bacteria</taxon>
        <taxon>Bacillati</taxon>
        <taxon>Actinomycetota</taxon>
        <taxon>Actinomycetes</taxon>
        <taxon>Micrococcales</taxon>
        <taxon>Micrococcaceae</taxon>
        <taxon>Pseudarthrobacter</taxon>
    </lineage>
</organism>
<dbReference type="InterPro" id="IPR029058">
    <property type="entry name" value="AB_hydrolase_fold"/>
</dbReference>
<sequence length="260" mass="26790">MTGPRGLTAVPARQDGGAPGRRPAVLVLPGGGYARQADHEAEPVAEWLASLGIHAFVLRYRVAPDRHPAPLTDAKEAMLHIRGGQHGLEVDRDRVGVLGFSAGGHLAATLATAAATGNADLDVPGAVPDLSVLCYPVASLTHETHQASLANLLGDAPSPDLVQALSAELNVTPRTPPAFVWHTADDDAVPVGNSLNYARALIAAGVPAELHIFPEGRHGLGLAADEPGPAQWTGLCAAWLHRAGWADSPAVTQAATGRIG</sequence>
<dbReference type="AlphaFoldDB" id="A0A0B4DMH3"/>
<feature type="domain" description="BD-FAE-like" evidence="3">
    <location>
        <begin position="21"/>
        <end position="199"/>
    </location>
</feature>
<name>A0A0B4DMH3_PSEPS</name>
<protein>
    <submittedName>
        <fullName evidence="4">Esterase</fullName>
    </submittedName>
</protein>
<dbReference type="PANTHER" id="PTHR48081">
    <property type="entry name" value="AB HYDROLASE SUPERFAMILY PROTEIN C4A8.06C"/>
    <property type="match status" value="1"/>
</dbReference>
<dbReference type="OrthoDB" id="9794725at2"/>
<keyword evidence="1" id="KW-0378">Hydrolase</keyword>
<dbReference type="Gene3D" id="3.40.50.1820">
    <property type="entry name" value="alpha/beta hydrolase"/>
    <property type="match status" value="1"/>
</dbReference>
<dbReference type="RefSeq" id="WP_043450960.1">
    <property type="nucleotide sequence ID" value="NZ_JWTB01000012.1"/>
</dbReference>
<dbReference type="GO" id="GO:0016787">
    <property type="term" value="F:hydrolase activity"/>
    <property type="evidence" value="ECO:0007669"/>
    <property type="project" value="UniProtKB-KW"/>
</dbReference>
<dbReference type="Pfam" id="PF20434">
    <property type="entry name" value="BD-FAE"/>
    <property type="match status" value="1"/>
</dbReference>
<evidence type="ECO:0000313" key="5">
    <source>
        <dbReference type="Proteomes" id="UP000031196"/>
    </source>
</evidence>
<accession>A0A0B4DMH3</accession>
<dbReference type="InterPro" id="IPR050300">
    <property type="entry name" value="GDXG_lipolytic_enzyme"/>
</dbReference>
<dbReference type="InterPro" id="IPR049492">
    <property type="entry name" value="BD-FAE-like_dom"/>
</dbReference>
<dbReference type="Proteomes" id="UP000031196">
    <property type="component" value="Unassembled WGS sequence"/>
</dbReference>
<comment type="caution">
    <text evidence="4">The sequence shown here is derived from an EMBL/GenBank/DDBJ whole genome shotgun (WGS) entry which is preliminary data.</text>
</comment>
<dbReference type="SUPFAM" id="SSF53474">
    <property type="entry name" value="alpha/beta-Hydrolases"/>
    <property type="match status" value="1"/>
</dbReference>
<evidence type="ECO:0000313" key="4">
    <source>
        <dbReference type="EMBL" id="KIC67871.1"/>
    </source>
</evidence>